<dbReference type="Proteomes" id="UP001500840">
    <property type="component" value="Unassembled WGS sequence"/>
</dbReference>
<protein>
    <recommendedName>
        <fullName evidence="3">Signal transduction histidine kinase dimerisation/phosphoacceptor domain-containing protein</fullName>
    </recommendedName>
</protein>
<sequence>MNKERREQLRQLEHDMKTHLGVVTMGLQALEGVREDAKEFSEMSQTIEEEGVKPLKRIVAEIVAIALNESE</sequence>
<evidence type="ECO:0000313" key="1">
    <source>
        <dbReference type="EMBL" id="GAA4460194.1"/>
    </source>
</evidence>
<proteinExistence type="predicted"/>
<keyword evidence="2" id="KW-1185">Reference proteome</keyword>
<evidence type="ECO:0000313" key="2">
    <source>
        <dbReference type="Proteomes" id="UP001500840"/>
    </source>
</evidence>
<comment type="caution">
    <text evidence="1">The sequence shown here is derived from an EMBL/GenBank/DDBJ whole genome shotgun (WGS) entry which is preliminary data.</text>
</comment>
<accession>A0ABP8N6Z3</accession>
<gene>
    <name evidence="1" type="ORF">GCM10023156_40870</name>
</gene>
<dbReference type="EMBL" id="BAABGA010000049">
    <property type="protein sequence ID" value="GAA4460194.1"/>
    <property type="molecule type" value="Genomic_DNA"/>
</dbReference>
<reference evidence="2" key="1">
    <citation type="journal article" date="2019" name="Int. J. Syst. Evol. Microbiol.">
        <title>The Global Catalogue of Microorganisms (GCM) 10K type strain sequencing project: providing services to taxonomists for standard genome sequencing and annotation.</title>
        <authorList>
            <consortium name="The Broad Institute Genomics Platform"/>
            <consortium name="The Broad Institute Genome Sequencing Center for Infectious Disease"/>
            <person name="Wu L."/>
            <person name="Ma J."/>
        </authorList>
    </citation>
    <scope>NUCLEOTIDE SEQUENCE [LARGE SCALE GENOMIC DNA]</scope>
    <source>
        <strain evidence="2">JCM 17759</strain>
    </source>
</reference>
<evidence type="ECO:0008006" key="3">
    <source>
        <dbReference type="Google" id="ProtNLM"/>
    </source>
</evidence>
<organism evidence="1 2">
    <name type="scientific">Novipirellula rosea</name>
    <dbReference type="NCBI Taxonomy" id="1031540"/>
    <lineage>
        <taxon>Bacteria</taxon>
        <taxon>Pseudomonadati</taxon>
        <taxon>Planctomycetota</taxon>
        <taxon>Planctomycetia</taxon>
        <taxon>Pirellulales</taxon>
        <taxon>Pirellulaceae</taxon>
        <taxon>Novipirellula</taxon>
    </lineage>
</organism>
<name>A0ABP8N6Z3_9BACT</name>